<sequence>MLALCYFSHSRLCYDLEELIVPSRSDPSCWVFGHWGPVVSLIISVGMANIARNTTKSFVAATISVVYCVGDMVDPQL</sequence>
<organism evidence="1 2">
    <name type="scientific">Calycina marina</name>
    <dbReference type="NCBI Taxonomy" id="1763456"/>
    <lineage>
        <taxon>Eukaryota</taxon>
        <taxon>Fungi</taxon>
        <taxon>Dikarya</taxon>
        <taxon>Ascomycota</taxon>
        <taxon>Pezizomycotina</taxon>
        <taxon>Leotiomycetes</taxon>
        <taxon>Helotiales</taxon>
        <taxon>Pezizellaceae</taxon>
        <taxon>Calycina</taxon>
    </lineage>
</organism>
<gene>
    <name evidence="1" type="ORF">BJ878DRAFT_501395</name>
</gene>
<reference evidence="1" key="1">
    <citation type="journal article" date="2021" name="IMA Fungus">
        <title>Genomic characterization of three marine fungi, including Emericellopsis atlantica sp. nov. with signatures of a generalist lifestyle and marine biomass degradation.</title>
        <authorList>
            <person name="Hagestad O.C."/>
            <person name="Hou L."/>
            <person name="Andersen J.H."/>
            <person name="Hansen E.H."/>
            <person name="Altermark B."/>
            <person name="Li C."/>
            <person name="Kuhnert E."/>
            <person name="Cox R.J."/>
            <person name="Crous P.W."/>
            <person name="Spatafora J.W."/>
            <person name="Lail K."/>
            <person name="Amirebrahimi M."/>
            <person name="Lipzen A."/>
            <person name="Pangilinan J."/>
            <person name="Andreopoulos W."/>
            <person name="Hayes R.D."/>
            <person name="Ng V."/>
            <person name="Grigoriev I.V."/>
            <person name="Jackson S.A."/>
            <person name="Sutton T.D.S."/>
            <person name="Dobson A.D.W."/>
            <person name="Rama T."/>
        </authorList>
    </citation>
    <scope>NUCLEOTIDE SEQUENCE</scope>
    <source>
        <strain evidence="1">TRa3180A</strain>
    </source>
</reference>
<comment type="caution">
    <text evidence="1">The sequence shown here is derived from an EMBL/GenBank/DDBJ whole genome shotgun (WGS) entry which is preliminary data.</text>
</comment>
<keyword evidence="2" id="KW-1185">Reference proteome</keyword>
<dbReference type="EMBL" id="MU253846">
    <property type="protein sequence ID" value="KAG9245460.1"/>
    <property type="molecule type" value="Genomic_DNA"/>
</dbReference>
<dbReference type="AlphaFoldDB" id="A0A9P8CG89"/>
<accession>A0A9P8CG89</accession>
<evidence type="ECO:0000313" key="1">
    <source>
        <dbReference type="EMBL" id="KAG9245460.1"/>
    </source>
</evidence>
<evidence type="ECO:0000313" key="2">
    <source>
        <dbReference type="Proteomes" id="UP000887226"/>
    </source>
</evidence>
<protein>
    <submittedName>
        <fullName evidence="1">Uncharacterized protein</fullName>
    </submittedName>
</protein>
<name>A0A9P8CG89_9HELO</name>
<proteinExistence type="predicted"/>
<dbReference type="OrthoDB" id="6730379at2759"/>
<dbReference type="Proteomes" id="UP000887226">
    <property type="component" value="Unassembled WGS sequence"/>
</dbReference>